<reference evidence="1" key="1">
    <citation type="journal article" date="2014" name="Front. Microbiol.">
        <title>High frequency of phylogenetically diverse reductive dehalogenase-homologous genes in deep subseafloor sedimentary metagenomes.</title>
        <authorList>
            <person name="Kawai M."/>
            <person name="Futagami T."/>
            <person name="Toyoda A."/>
            <person name="Takaki Y."/>
            <person name="Nishi S."/>
            <person name="Hori S."/>
            <person name="Arai W."/>
            <person name="Tsubouchi T."/>
            <person name="Morono Y."/>
            <person name="Uchiyama I."/>
            <person name="Ito T."/>
            <person name="Fujiyama A."/>
            <person name="Inagaki F."/>
            <person name="Takami H."/>
        </authorList>
    </citation>
    <scope>NUCLEOTIDE SEQUENCE</scope>
    <source>
        <strain evidence="1">Expedition CK06-06</strain>
    </source>
</reference>
<feature type="non-terminal residue" evidence="1">
    <location>
        <position position="1"/>
    </location>
</feature>
<organism evidence="1">
    <name type="scientific">marine sediment metagenome</name>
    <dbReference type="NCBI Taxonomy" id="412755"/>
    <lineage>
        <taxon>unclassified sequences</taxon>
        <taxon>metagenomes</taxon>
        <taxon>ecological metagenomes</taxon>
    </lineage>
</organism>
<gene>
    <name evidence="1" type="ORF">S01H1_48644</name>
</gene>
<comment type="caution">
    <text evidence="1">The sequence shown here is derived from an EMBL/GenBank/DDBJ whole genome shotgun (WGS) entry which is preliminary data.</text>
</comment>
<dbReference type="AlphaFoldDB" id="X0WC39"/>
<dbReference type="EMBL" id="BARS01031245">
    <property type="protein sequence ID" value="GAG28220.1"/>
    <property type="molecule type" value="Genomic_DNA"/>
</dbReference>
<sequence>ATTRQLARLKELLASRRNLLVLLLTNPNLLEHESFTDLLWSIFHLMEELSARESLDDLPPEDRAHLAGDAKRVYGHLAAEWLRYARHLQAAYPYIFSILVRTHPLQDSPSPVVT</sequence>
<evidence type="ECO:0000313" key="1">
    <source>
        <dbReference type="EMBL" id="GAG28220.1"/>
    </source>
</evidence>
<name>X0WC39_9ZZZZ</name>
<protein>
    <submittedName>
        <fullName evidence="1">Uncharacterized protein</fullName>
    </submittedName>
</protein>
<proteinExistence type="predicted"/>
<accession>X0WC39</accession>